<feature type="region of interest" description="Disordered" evidence="3">
    <location>
        <begin position="547"/>
        <end position="582"/>
    </location>
</feature>
<comment type="similarity">
    <text evidence="1">Belongs to the multicopper oxidase family.</text>
</comment>
<evidence type="ECO:0000259" key="4">
    <source>
        <dbReference type="Pfam" id="PF00394"/>
    </source>
</evidence>
<dbReference type="EMBL" id="QJNS01000717">
    <property type="protein sequence ID" value="RYO74762.1"/>
    <property type="molecule type" value="Genomic_DNA"/>
</dbReference>
<dbReference type="InterPro" id="IPR011707">
    <property type="entry name" value="Cu-oxidase-like_N"/>
</dbReference>
<sequence length="582" mass="65954">MCESVLAKDWESPEYRSLFRQPLPIPPVKQPKQIITNPVTGGNIWYYEIELKGFQQQIYPQLQRARLVGYDGISPGPTFIIPKGTESVVRFINNAERENSVHLHGSPSRAPFDGWAEDITKPGQFKDYYYPNTQSARMLWYHDHAMAITAENANFGQAGAYIVTDAAEDSLGLPSGYGQFDIPLILASKYYNENGTLQSALGEEDSLWGDIIHVNGQPWPFLNVQPHKYRLRFLNAALSRNFALYFARTTNINSKLPFQVIASDAGLLEVPVRVSDLYVSVAERYEVVFDFSAYAGQTIELRNLKEAGGLGVDDDYLHTNKVMRFVVSAGAVSDPSVVPATLRAVPFPPATSGIDHSFLFERTNSEWRINDISFTDVENRILAKVPRGTVEIWELENESGGWTHPIHVHLVDFKILQRTNGERGVMPYEARGLKDVVWLARHEKVLVEAHYAPWNGVYMFHCHNLIHEDHDMMAAFNVTALDNFGYNETTDYSDPMDPRWRARPYNRADFLARTGVFSDAAIKERVQELARQQPYSELDEVEQALDEFWEENGDGNPSSPRDTAARSTTPVGPIPRYRRFAL</sequence>
<keyword evidence="8" id="KW-1185">Reference proteome</keyword>
<dbReference type="Pfam" id="PF07731">
    <property type="entry name" value="Cu-oxidase_2"/>
    <property type="match status" value="1"/>
</dbReference>
<evidence type="ECO:0000313" key="8">
    <source>
        <dbReference type="Proteomes" id="UP000294003"/>
    </source>
</evidence>
<evidence type="ECO:0000256" key="3">
    <source>
        <dbReference type="SAM" id="MobiDB-lite"/>
    </source>
</evidence>
<evidence type="ECO:0000256" key="2">
    <source>
        <dbReference type="ARBA" id="ARBA00023008"/>
    </source>
</evidence>
<dbReference type="CDD" id="cd13889">
    <property type="entry name" value="CuRO_3_BOD"/>
    <property type="match status" value="1"/>
</dbReference>
<evidence type="ECO:0000313" key="7">
    <source>
        <dbReference type="EMBL" id="RYO74762.1"/>
    </source>
</evidence>
<proteinExistence type="inferred from homology"/>
<feature type="domain" description="Plastocyanin-like" evidence="6">
    <location>
        <begin position="58"/>
        <end position="166"/>
    </location>
</feature>
<name>A0ABY0GVN2_9PEZI</name>
<dbReference type="PANTHER" id="PTHR48267:SF1">
    <property type="entry name" value="BILIRUBIN OXIDASE"/>
    <property type="match status" value="1"/>
</dbReference>
<dbReference type="InterPro" id="IPR008972">
    <property type="entry name" value="Cupredoxin"/>
</dbReference>
<protein>
    <recommendedName>
        <fullName evidence="9">Bilirubin oxidase</fullName>
    </recommendedName>
</protein>
<dbReference type="InterPro" id="IPR001117">
    <property type="entry name" value="Cu-oxidase_2nd"/>
</dbReference>
<organism evidence="7 8">
    <name type="scientific">Monosporascus cannonballus</name>
    <dbReference type="NCBI Taxonomy" id="155416"/>
    <lineage>
        <taxon>Eukaryota</taxon>
        <taxon>Fungi</taxon>
        <taxon>Dikarya</taxon>
        <taxon>Ascomycota</taxon>
        <taxon>Pezizomycotina</taxon>
        <taxon>Sordariomycetes</taxon>
        <taxon>Xylariomycetidae</taxon>
        <taxon>Xylariales</taxon>
        <taxon>Xylariales incertae sedis</taxon>
        <taxon>Monosporascus</taxon>
    </lineage>
</organism>
<feature type="compositionally biased region" description="Polar residues" evidence="3">
    <location>
        <begin position="555"/>
        <end position="570"/>
    </location>
</feature>
<dbReference type="PANTHER" id="PTHR48267">
    <property type="entry name" value="CUPREDOXIN SUPERFAMILY PROTEIN"/>
    <property type="match status" value="1"/>
</dbReference>
<feature type="domain" description="Plastocyanin-like" evidence="4">
    <location>
        <begin position="208"/>
        <end position="293"/>
    </location>
</feature>
<keyword evidence="2" id="KW-0186">Copper</keyword>
<dbReference type="Pfam" id="PF07732">
    <property type="entry name" value="Cu-oxidase_3"/>
    <property type="match status" value="1"/>
</dbReference>
<dbReference type="Proteomes" id="UP000294003">
    <property type="component" value="Unassembled WGS sequence"/>
</dbReference>
<accession>A0ABY0GVN2</accession>
<reference evidence="7 8" key="1">
    <citation type="submission" date="2018-06" db="EMBL/GenBank/DDBJ databases">
        <title>Complete Genomes of Monosporascus.</title>
        <authorList>
            <person name="Robinson A.J."/>
            <person name="Natvig D.O."/>
        </authorList>
    </citation>
    <scope>NUCLEOTIDE SEQUENCE [LARGE SCALE GENOMIC DNA]</scope>
    <source>
        <strain evidence="7 8">CBS 609.92</strain>
    </source>
</reference>
<dbReference type="SUPFAM" id="SSF49503">
    <property type="entry name" value="Cupredoxins"/>
    <property type="match status" value="3"/>
</dbReference>
<comment type="caution">
    <text evidence="7">The sequence shown here is derived from an EMBL/GenBank/DDBJ whole genome shotgun (WGS) entry which is preliminary data.</text>
</comment>
<dbReference type="Pfam" id="PF00394">
    <property type="entry name" value="Cu-oxidase"/>
    <property type="match status" value="1"/>
</dbReference>
<feature type="domain" description="Plastocyanin-like" evidence="5">
    <location>
        <begin position="361"/>
        <end position="479"/>
    </location>
</feature>
<dbReference type="InterPro" id="IPR011706">
    <property type="entry name" value="Cu-oxidase_C"/>
</dbReference>
<evidence type="ECO:0000259" key="6">
    <source>
        <dbReference type="Pfam" id="PF07732"/>
    </source>
</evidence>
<evidence type="ECO:0008006" key="9">
    <source>
        <dbReference type="Google" id="ProtNLM"/>
    </source>
</evidence>
<gene>
    <name evidence="7" type="ORF">DL762_010294</name>
</gene>
<evidence type="ECO:0000259" key="5">
    <source>
        <dbReference type="Pfam" id="PF07731"/>
    </source>
</evidence>
<evidence type="ECO:0000256" key="1">
    <source>
        <dbReference type="ARBA" id="ARBA00010609"/>
    </source>
</evidence>
<dbReference type="InterPro" id="IPR045087">
    <property type="entry name" value="Cu-oxidase_fam"/>
</dbReference>
<dbReference type="Gene3D" id="2.60.40.420">
    <property type="entry name" value="Cupredoxins - blue copper proteins"/>
    <property type="match status" value="3"/>
</dbReference>